<dbReference type="EMBL" id="PZHX01000003">
    <property type="protein sequence ID" value="PTK31915.1"/>
    <property type="molecule type" value="Genomic_DNA"/>
</dbReference>
<reference evidence="2 3" key="1">
    <citation type="journal article" date="2016" name="Front. Microbiol.">
        <title>Comprehensive Phylogenetic Analysis of Bovine Non-aureus Staphylococci Species Based on Whole-Genome Sequencing.</title>
        <authorList>
            <person name="Naushad S."/>
            <person name="Barkema H.W."/>
            <person name="Luby C."/>
            <person name="Condas L.A."/>
            <person name="Nobrega D.B."/>
            <person name="Carson D.A."/>
            <person name="De Buck J."/>
        </authorList>
    </citation>
    <scope>NUCLEOTIDE SEQUENCE [LARGE SCALE GENOMIC DNA]</scope>
    <source>
        <strain evidence="2 3">SNUC 5336</strain>
    </source>
</reference>
<keyword evidence="1" id="KW-0472">Membrane</keyword>
<protein>
    <submittedName>
        <fullName evidence="2">Uncharacterized protein</fullName>
    </submittedName>
</protein>
<dbReference type="Proteomes" id="UP000241540">
    <property type="component" value="Unassembled WGS sequence"/>
</dbReference>
<keyword evidence="1" id="KW-0812">Transmembrane</keyword>
<dbReference type="AlphaFoldDB" id="A0A974KYB4"/>
<evidence type="ECO:0000256" key="1">
    <source>
        <dbReference type="SAM" id="Phobius"/>
    </source>
</evidence>
<sequence>MNTTTNNKKKKKKKLITVSSIVIAISLLIIILIAVIKPFSDESKYIVNSWETDTEEYVTFDKDGEVDSENTDGTDIKYGTYEIERYGKTDQYFLVVNMEDEPEATFNVKFSDDHKTMYLTTEDKQVITFER</sequence>
<evidence type="ECO:0000313" key="2">
    <source>
        <dbReference type="EMBL" id="PTK31915.1"/>
    </source>
</evidence>
<gene>
    <name evidence="2" type="ORF">BUZ51_02270</name>
</gene>
<dbReference type="RefSeq" id="WP_053040167.1">
    <property type="nucleotide sequence ID" value="NZ_PZHX01000003.1"/>
</dbReference>
<evidence type="ECO:0000313" key="3">
    <source>
        <dbReference type="Proteomes" id="UP000241540"/>
    </source>
</evidence>
<accession>A0A974KYB4</accession>
<keyword evidence="1" id="KW-1133">Transmembrane helix</keyword>
<name>A0A974KYB4_STAHO</name>
<proteinExistence type="predicted"/>
<comment type="caution">
    <text evidence="2">The sequence shown here is derived from an EMBL/GenBank/DDBJ whole genome shotgun (WGS) entry which is preliminary data.</text>
</comment>
<feature type="transmembrane region" description="Helical" evidence="1">
    <location>
        <begin position="15"/>
        <end position="36"/>
    </location>
</feature>
<organism evidence="2 3">
    <name type="scientific">Staphylococcus hominis</name>
    <dbReference type="NCBI Taxonomy" id="1290"/>
    <lineage>
        <taxon>Bacteria</taxon>
        <taxon>Bacillati</taxon>
        <taxon>Bacillota</taxon>
        <taxon>Bacilli</taxon>
        <taxon>Bacillales</taxon>
        <taxon>Staphylococcaceae</taxon>
        <taxon>Staphylococcus</taxon>
    </lineage>
</organism>